<protein>
    <submittedName>
        <fullName evidence="1">Uncharacterized protein</fullName>
    </submittedName>
</protein>
<evidence type="ECO:0000313" key="2">
    <source>
        <dbReference type="Proteomes" id="UP000071859"/>
    </source>
</evidence>
<dbReference type="Gene3D" id="1.10.10.2830">
    <property type="match status" value="1"/>
</dbReference>
<dbReference type="EMBL" id="FCOX02000020">
    <property type="protein sequence ID" value="SAK82125.1"/>
    <property type="molecule type" value="Genomic_DNA"/>
</dbReference>
<dbReference type="Proteomes" id="UP000071859">
    <property type="component" value="Unassembled WGS sequence"/>
</dbReference>
<name>A0A158CII0_9BURK</name>
<evidence type="ECO:0000313" key="1">
    <source>
        <dbReference type="EMBL" id="SAK82125.1"/>
    </source>
</evidence>
<comment type="caution">
    <text evidence="1">The sequence shown here is derived from an EMBL/GenBank/DDBJ whole genome shotgun (WGS) entry which is preliminary data.</text>
</comment>
<dbReference type="AlphaFoldDB" id="A0A158CII0"/>
<keyword evidence="2" id="KW-1185">Reference proteome</keyword>
<gene>
    <name evidence="1" type="ORF">AWB78_03989</name>
</gene>
<proteinExistence type="predicted"/>
<organism evidence="1 2">
    <name type="scientific">Caballeronia calidae</name>
    <dbReference type="NCBI Taxonomy" id="1777139"/>
    <lineage>
        <taxon>Bacteria</taxon>
        <taxon>Pseudomonadati</taxon>
        <taxon>Pseudomonadota</taxon>
        <taxon>Betaproteobacteria</taxon>
        <taxon>Burkholderiales</taxon>
        <taxon>Burkholderiaceae</taxon>
        <taxon>Caballeronia</taxon>
    </lineage>
</organism>
<accession>A0A158CII0</accession>
<reference evidence="1" key="1">
    <citation type="submission" date="2016-01" db="EMBL/GenBank/DDBJ databases">
        <authorList>
            <person name="Peeters C."/>
        </authorList>
    </citation>
    <scope>NUCLEOTIDE SEQUENCE</scope>
    <source>
        <strain evidence="1">LMG 29321</strain>
    </source>
</reference>
<sequence>MWPDGRIAPGTVGSSLGSIEGNAVGISDIDQRVFPWHPVAQHTSWVEDDLRTRCQTPEKKRESAAFRPFAQAATSDNCRCNGTERMTALAGTPISRDPLALAELYQSGLGTSWKTRREAVAAFARFTPKVAAGALSRAITVSKLPPPVLALFETAGVWPETARHLIRLARKHGPDVLCQSAMEIDPLGLAWSEIIDRLDGREVRRPKRIVSPISPLALATEYKRGIDERRWTSMVTAVAACPTWERTRLAKAIAISKLPSEVLQLFELKRITYDLGATLVKIRKTIGEREMTARANKMLSAPRRRTTNEILANLLQVRPEQGVELAVRREHGAMVFEFKVTLDEAEELMMGANEIAALVQVAVMNVRYKRNVGAISIRRQR</sequence>